<dbReference type="GO" id="GO:0019148">
    <property type="term" value="F:D-cysteine desulfhydrase activity"/>
    <property type="evidence" value="ECO:0007669"/>
    <property type="project" value="TreeGrafter"/>
</dbReference>
<evidence type="ECO:0000256" key="5">
    <source>
        <dbReference type="PIRSR" id="PIRSR006278-2"/>
    </source>
</evidence>
<sequence>MQTHSPIHQINFQSLKPIWVKRDDLIDPYISGNKWRKLKYILKDVVINGKTHLVTFGGAYSNHLVATAAAAARNSLKATAFVRGEEVANEMLLLCRLFGMSLIFTDRESYRDKQQLFDKNFGNDGEAYYIDEGGASEEATIGCAEIITELNEQYDHIFCAAGTGTTAAGLLKGINKTGLNTQLNVIPILKGGEFIENEISKYESDLNKLKLHTEYHFGGYAKTSQELLQFMKTFSAETGMLIDPVYTAKMFFAINDLYNKDYFKKDAKILAIHTGGLLGILGMKDKLNEAMK</sequence>
<dbReference type="OrthoDB" id="9801249at2"/>
<dbReference type="InterPro" id="IPR001926">
    <property type="entry name" value="TrpB-like_PALP"/>
</dbReference>
<feature type="modified residue" description="N6-(pyridoxal phosphate)lysine" evidence="5">
    <location>
        <position position="34"/>
    </location>
</feature>
<dbReference type="RefSeq" id="WP_131554473.1">
    <property type="nucleotide sequence ID" value="NZ_SJSK01000004.1"/>
</dbReference>
<evidence type="ECO:0000259" key="6">
    <source>
        <dbReference type="Pfam" id="PF00291"/>
    </source>
</evidence>
<dbReference type="Proteomes" id="UP000292884">
    <property type="component" value="Unassembled WGS sequence"/>
</dbReference>
<keyword evidence="3 5" id="KW-0663">Pyridoxal phosphate</keyword>
<gene>
    <name evidence="7" type="ORF">EZ428_17500</name>
</gene>
<dbReference type="SUPFAM" id="SSF53686">
    <property type="entry name" value="Tryptophan synthase beta subunit-like PLP-dependent enzymes"/>
    <property type="match status" value="1"/>
</dbReference>
<dbReference type="InterPro" id="IPR036052">
    <property type="entry name" value="TrpB-like_PALP_sf"/>
</dbReference>
<proteinExistence type="inferred from homology"/>
<evidence type="ECO:0000313" key="7">
    <source>
        <dbReference type="EMBL" id="TCC89487.1"/>
    </source>
</evidence>
<feature type="active site" description="Nucleophile" evidence="4">
    <location>
        <position position="61"/>
    </location>
</feature>
<comment type="cofactor">
    <cofactor evidence="1">
        <name>pyridoxal 5'-phosphate</name>
        <dbReference type="ChEBI" id="CHEBI:597326"/>
    </cofactor>
</comment>
<dbReference type="EMBL" id="SJSK01000004">
    <property type="protein sequence ID" value="TCC89487.1"/>
    <property type="molecule type" value="Genomic_DNA"/>
</dbReference>
<protein>
    <submittedName>
        <fullName evidence="7">Pyridoxal-phosphate dependent enzyme</fullName>
    </submittedName>
</protein>
<feature type="domain" description="Tryptophan synthase beta chain-like PALP" evidence="6">
    <location>
        <begin position="10"/>
        <end position="275"/>
    </location>
</feature>
<keyword evidence="8" id="KW-1185">Reference proteome</keyword>
<dbReference type="PIRSF" id="PIRSF006278">
    <property type="entry name" value="ACCD_DCysDesulf"/>
    <property type="match status" value="1"/>
</dbReference>
<dbReference type="PANTHER" id="PTHR43780:SF2">
    <property type="entry name" value="1-AMINOCYCLOPROPANE-1-CARBOXYLATE DEAMINASE-RELATED"/>
    <property type="match status" value="1"/>
</dbReference>
<name>A0A4R0MS62_9SPHI</name>
<evidence type="ECO:0000313" key="8">
    <source>
        <dbReference type="Proteomes" id="UP000292884"/>
    </source>
</evidence>
<dbReference type="PANTHER" id="PTHR43780">
    <property type="entry name" value="1-AMINOCYCLOPROPANE-1-CARBOXYLATE DEAMINASE-RELATED"/>
    <property type="match status" value="1"/>
</dbReference>
<evidence type="ECO:0000256" key="4">
    <source>
        <dbReference type="PIRSR" id="PIRSR006278-1"/>
    </source>
</evidence>
<dbReference type="Pfam" id="PF00291">
    <property type="entry name" value="PALP"/>
    <property type="match status" value="1"/>
</dbReference>
<evidence type="ECO:0000256" key="1">
    <source>
        <dbReference type="ARBA" id="ARBA00001933"/>
    </source>
</evidence>
<accession>A0A4R0MS62</accession>
<evidence type="ECO:0000256" key="3">
    <source>
        <dbReference type="ARBA" id="ARBA00022898"/>
    </source>
</evidence>
<dbReference type="Gene3D" id="3.40.50.1100">
    <property type="match status" value="2"/>
</dbReference>
<dbReference type="InterPro" id="IPR027278">
    <property type="entry name" value="ACCD_DCysDesulf"/>
</dbReference>
<organism evidence="7 8">
    <name type="scientific">Pedobacter frigiditerrae</name>
    <dbReference type="NCBI Taxonomy" id="2530452"/>
    <lineage>
        <taxon>Bacteria</taxon>
        <taxon>Pseudomonadati</taxon>
        <taxon>Bacteroidota</taxon>
        <taxon>Sphingobacteriia</taxon>
        <taxon>Sphingobacteriales</taxon>
        <taxon>Sphingobacteriaceae</taxon>
        <taxon>Pedobacter</taxon>
    </lineage>
</organism>
<evidence type="ECO:0000256" key="2">
    <source>
        <dbReference type="ARBA" id="ARBA00008639"/>
    </source>
</evidence>
<comment type="caution">
    <text evidence="7">The sequence shown here is derived from an EMBL/GenBank/DDBJ whole genome shotgun (WGS) entry which is preliminary data.</text>
</comment>
<reference evidence="7 8" key="1">
    <citation type="submission" date="2019-02" db="EMBL/GenBank/DDBJ databases">
        <title>Pedobacter sp. RP-1-13 sp. nov., isolated from Arctic soil.</title>
        <authorList>
            <person name="Dahal R.H."/>
        </authorList>
    </citation>
    <scope>NUCLEOTIDE SEQUENCE [LARGE SCALE GENOMIC DNA]</scope>
    <source>
        <strain evidence="7 8">RP-1-13</strain>
    </source>
</reference>
<comment type="similarity">
    <text evidence="2">Belongs to the ACC deaminase/D-cysteine desulfhydrase family.</text>
</comment>
<dbReference type="AlphaFoldDB" id="A0A4R0MS62"/>